<dbReference type="InterPro" id="IPR036324">
    <property type="entry name" value="Mn/Fe_SOD_N_sf"/>
</dbReference>
<evidence type="ECO:0000259" key="7">
    <source>
        <dbReference type="Pfam" id="PF00081"/>
    </source>
</evidence>
<dbReference type="Pfam" id="PF00081">
    <property type="entry name" value="Sod_Fe_N"/>
    <property type="match status" value="1"/>
</dbReference>
<evidence type="ECO:0000256" key="2">
    <source>
        <dbReference type="ARBA" id="ARBA00012682"/>
    </source>
</evidence>
<dbReference type="Gene3D" id="1.10.287.990">
    <property type="entry name" value="Fe,Mn superoxide dismutase (SOD) domain"/>
    <property type="match status" value="1"/>
</dbReference>
<dbReference type="PANTHER" id="PTHR42769">
    <property type="entry name" value="SUPEROXIDE DISMUTASE"/>
    <property type="match status" value="1"/>
</dbReference>
<dbReference type="PANTHER" id="PTHR42769:SF3">
    <property type="entry name" value="SUPEROXIDE DISMUTASE [FE] 2, CHLOROPLASTIC"/>
    <property type="match status" value="1"/>
</dbReference>
<dbReference type="PIRSF" id="PIRSF000349">
    <property type="entry name" value="SODismutase"/>
    <property type="match status" value="1"/>
</dbReference>
<dbReference type="Gene3D" id="3.55.40.20">
    <property type="entry name" value="Iron/manganese superoxide dismutase, C-terminal domain"/>
    <property type="match status" value="1"/>
</dbReference>
<dbReference type="SUPFAM" id="SSF46609">
    <property type="entry name" value="Fe,Mn superoxide dismutase (SOD), N-terminal domain"/>
    <property type="match status" value="1"/>
</dbReference>
<dbReference type="EMBL" id="AMFJ01000695">
    <property type="protein sequence ID" value="EKE26725.1"/>
    <property type="molecule type" value="Genomic_DNA"/>
</dbReference>
<evidence type="ECO:0000256" key="4">
    <source>
        <dbReference type="ARBA" id="ARBA00023002"/>
    </source>
</evidence>
<proteinExistence type="inferred from homology"/>
<evidence type="ECO:0000256" key="6">
    <source>
        <dbReference type="RuleBase" id="RU000414"/>
    </source>
</evidence>
<evidence type="ECO:0000256" key="5">
    <source>
        <dbReference type="PIRSR" id="PIRSR000349-1"/>
    </source>
</evidence>
<dbReference type="PRINTS" id="PR01703">
    <property type="entry name" value="MNSODISMTASE"/>
</dbReference>
<evidence type="ECO:0000259" key="8">
    <source>
        <dbReference type="Pfam" id="PF02777"/>
    </source>
</evidence>
<protein>
    <recommendedName>
        <fullName evidence="2 6">Superoxide dismutase</fullName>
        <ecNumber evidence="2 6">1.15.1.1</ecNumber>
    </recommendedName>
</protein>
<dbReference type="InterPro" id="IPR001189">
    <property type="entry name" value="Mn/Fe_SOD"/>
</dbReference>
<feature type="binding site" evidence="5">
    <location>
        <position position="158"/>
    </location>
    <ligand>
        <name>Mn(2+)</name>
        <dbReference type="ChEBI" id="CHEBI:29035"/>
    </ligand>
</feature>
<feature type="binding site" evidence="5">
    <location>
        <position position="27"/>
    </location>
    <ligand>
        <name>Mn(2+)</name>
        <dbReference type="ChEBI" id="CHEBI:29035"/>
    </ligand>
</feature>
<comment type="similarity">
    <text evidence="1 6">Belongs to the iron/manganese superoxide dismutase family.</text>
</comment>
<name>K2GTQ2_9BACT</name>
<dbReference type="InterPro" id="IPR019831">
    <property type="entry name" value="Mn/Fe_SOD_N"/>
</dbReference>
<dbReference type="InterPro" id="IPR019832">
    <property type="entry name" value="Mn/Fe_SOD_C"/>
</dbReference>
<feature type="domain" description="Manganese/iron superoxide dismutase C-terminal" evidence="8">
    <location>
        <begin position="93"/>
        <end position="191"/>
    </location>
</feature>
<dbReference type="GO" id="GO:0046872">
    <property type="term" value="F:metal ion binding"/>
    <property type="evidence" value="ECO:0007669"/>
    <property type="project" value="UniProtKB-KW"/>
</dbReference>
<dbReference type="InterPro" id="IPR036314">
    <property type="entry name" value="SOD_C_sf"/>
</dbReference>
<dbReference type="SUPFAM" id="SSF54719">
    <property type="entry name" value="Fe,Mn superoxide dismutase (SOD), C-terminal domain"/>
    <property type="match status" value="1"/>
</dbReference>
<comment type="catalytic activity">
    <reaction evidence="6">
        <text>2 superoxide + 2 H(+) = H2O2 + O2</text>
        <dbReference type="Rhea" id="RHEA:20696"/>
        <dbReference type="ChEBI" id="CHEBI:15378"/>
        <dbReference type="ChEBI" id="CHEBI:15379"/>
        <dbReference type="ChEBI" id="CHEBI:16240"/>
        <dbReference type="ChEBI" id="CHEBI:18421"/>
        <dbReference type="EC" id="1.15.1.1"/>
    </reaction>
</comment>
<sequence>MKFELMELPYEISELSPSLSQETMQYHHWKHLATYIDNLNKLIINTEFENLSLEEIIKKSLNWPIFNNSAQIWNHNFYFEALTSNWINPDWKILYLINEIWWDLEIFKMEFNKMALSNFWSGWTWLVKDESGLLEIINTSNAWTPISENKKTPLLTCDVWEHAYYIDYRNRRAEYLENFWKIIDWKKIEERNY</sequence>
<gene>
    <name evidence="9" type="primary">sodB</name>
    <name evidence="9" type="ORF">ACD_4C00179G0002</name>
</gene>
<reference evidence="9" key="1">
    <citation type="journal article" date="2012" name="Science">
        <title>Fermentation, hydrogen, and sulfur metabolism in multiple uncultivated bacterial phyla.</title>
        <authorList>
            <person name="Wrighton K.C."/>
            <person name="Thomas B.C."/>
            <person name="Sharon I."/>
            <person name="Miller C.S."/>
            <person name="Castelle C.J."/>
            <person name="VerBerkmoes N.C."/>
            <person name="Wilkins M.J."/>
            <person name="Hettich R.L."/>
            <person name="Lipton M.S."/>
            <person name="Williams K.H."/>
            <person name="Long P.E."/>
            <person name="Banfield J.F."/>
        </authorList>
    </citation>
    <scope>NUCLEOTIDE SEQUENCE [LARGE SCALE GENOMIC DNA]</scope>
</reference>
<dbReference type="EC" id="1.15.1.1" evidence="2 6"/>
<comment type="function">
    <text evidence="6">Destroys radicals which are normally produced within the cells and which are toxic to biological systems.</text>
</comment>
<dbReference type="InterPro" id="IPR019833">
    <property type="entry name" value="Mn/Fe_SOD_BS"/>
</dbReference>
<dbReference type="GO" id="GO:0004784">
    <property type="term" value="F:superoxide dismutase activity"/>
    <property type="evidence" value="ECO:0007669"/>
    <property type="project" value="UniProtKB-EC"/>
</dbReference>
<evidence type="ECO:0000313" key="9">
    <source>
        <dbReference type="EMBL" id="EKE26725.1"/>
    </source>
</evidence>
<keyword evidence="3 5" id="KW-0479">Metal-binding</keyword>
<accession>K2GTQ2</accession>
<dbReference type="Pfam" id="PF02777">
    <property type="entry name" value="Sod_Fe_C"/>
    <property type="match status" value="1"/>
</dbReference>
<feature type="binding site" evidence="5">
    <location>
        <position position="75"/>
    </location>
    <ligand>
        <name>Mn(2+)</name>
        <dbReference type="ChEBI" id="CHEBI:29035"/>
    </ligand>
</feature>
<comment type="caution">
    <text evidence="9">The sequence shown here is derived from an EMBL/GenBank/DDBJ whole genome shotgun (WGS) entry which is preliminary data.</text>
</comment>
<feature type="binding site" evidence="5">
    <location>
        <position position="162"/>
    </location>
    <ligand>
        <name>Mn(2+)</name>
        <dbReference type="ChEBI" id="CHEBI:29035"/>
    </ligand>
</feature>
<evidence type="ECO:0000256" key="3">
    <source>
        <dbReference type="ARBA" id="ARBA00022723"/>
    </source>
</evidence>
<dbReference type="PROSITE" id="PS00088">
    <property type="entry name" value="SOD_MN"/>
    <property type="match status" value="1"/>
</dbReference>
<organism evidence="9">
    <name type="scientific">uncultured bacterium</name>
    <name type="common">gcode 4</name>
    <dbReference type="NCBI Taxonomy" id="1234023"/>
    <lineage>
        <taxon>Bacteria</taxon>
        <taxon>environmental samples</taxon>
    </lineage>
</organism>
<evidence type="ECO:0000256" key="1">
    <source>
        <dbReference type="ARBA" id="ARBA00008714"/>
    </source>
</evidence>
<dbReference type="AlphaFoldDB" id="K2GTQ2"/>
<feature type="domain" description="Manganese/iron superoxide dismutase N-terminal" evidence="7">
    <location>
        <begin position="2"/>
        <end position="82"/>
    </location>
</feature>
<keyword evidence="4 6" id="KW-0560">Oxidoreductase</keyword>